<keyword evidence="2" id="KW-1185">Reference proteome</keyword>
<organism evidence="1 2">
    <name type="scientific">Knipowitschia caucasica</name>
    <name type="common">Caucasian dwarf goby</name>
    <name type="synonym">Pomatoschistus caucasicus</name>
    <dbReference type="NCBI Taxonomy" id="637954"/>
    <lineage>
        <taxon>Eukaryota</taxon>
        <taxon>Metazoa</taxon>
        <taxon>Chordata</taxon>
        <taxon>Craniata</taxon>
        <taxon>Vertebrata</taxon>
        <taxon>Euteleostomi</taxon>
        <taxon>Actinopterygii</taxon>
        <taxon>Neopterygii</taxon>
        <taxon>Teleostei</taxon>
        <taxon>Neoteleostei</taxon>
        <taxon>Acanthomorphata</taxon>
        <taxon>Gobiaria</taxon>
        <taxon>Gobiiformes</taxon>
        <taxon>Gobioidei</taxon>
        <taxon>Gobiidae</taxon>
        <taxon>Gobiinae</taxon>
        <taxon>Knipowitschia</taxon>
    </lineage>
</organism>
<dbReference type="Proteomes" id="UP001497482">
    <property type="component" value="Chromosome 9"/>
</dbReference>
<name>A0AAV2MRS5_KNICA</name>
<sequence length="105" mass="11892">MLRNVEDGVRIPKDSQLTDKHLKAIGKAAAKKLLLEYGLVSALSYNSFTEATIKLNLNLQLKHYLAHCPQTKPTSFFARVWKVFRRNRISSGPLSTYLSSTNQNQ</sequence>
<dbReference type="AlphaFoldDB" id="A0AAV2MRS5"/>
<dbReference type="EMBL" id="OZ035831">
    <property type="protein sequence ID" value="CAL1616143.1"/>
    <property type="molecule type" value="Genomic_DNA"/>
</dbReference>
<proteinExistence type="predicted"/>
<protein>
    <submittedName>
        <fullName evidence="1">Uncharacterized protein</fullName>
    </submittedName>
</protein>
<evidence type="ECO:0000313" key="1">
    <source>
        <dbReference type="EMBL" id="CAL1616143.1"/>
    </source>
</evidence>
<reference evidence="1 2" key="1">
    <citation type="submission" date="2024-04" db="EMBL/GenBank/DDBJ databases">
        <authorList>
            <person name="Waldvogel A.-M."/>
            <person name="Schoenle A."/>
        </authorList>
    </citation>
    <scope>NUCLEOTIDE SEQUENCE [LARGE SCALE GENOMIC DNA]</scope>
</reference>
<evidence type="ECO:0000313" key="2">
    <source>
        <dbReference type="Proteomes" id="UP001497482"/>
    </source>
</evidence>
<gene>
    <name evidence="1" type="ORF">KC01_LOCUS41962</name>
</gene>
<accession>A0AAV2MRS5</accession>